<evidence type="ECO:0000256" key="3">
    <source>
        <dbReference type="ARBA" id="ARBA00023157"/>
    </source>
</evidence>
<dbReference type="Pfam" id="PF00530">
    <property type="entry name" value="SRCR"/>
    <property type="match status" value="2"/>
</dbReference>
<feature type="compositionally biased region" description="Basic and acidic residues" evidence="7">
    <location>
        <begin position="40"/>
        <end position="63"/>
    </location>
</feature>
<feature type="disulfide bond" evidence="6">
    <location>
        <begin position="174"/>
        <end position="184"/>
    </location>
</feature>
<keyword evidence="4 10" id="KW-0675">Receptor</keyword>
<feature type="domain" description="SRCR" evidence="9">
    <location>
        <begin position="104"/>
        <end position="204"/>
    </location>
</feature>
<dbReference type="Gene3D" id="3.10.250.10">
    <property type="entry name" value="SRCR-like domain"/>
    <property type="match status" value="2"/>
</dbReference>
<gene>
    <name evidence="10" type="primary">SSC5D_1</name>
    <name evidence="10" type="ORF">Ciccas_001774</name>
</gene>
<evidence type="ECO:0000256" key="7">
    <source>
        <dbReference type="SAM" id="MobiDB-lite"/>
    </source>
</evidence>
<organism evidence="10 11">
    <name type="scientific">Cichlidogyrus casuarinus</name>
    <dbReference type="NCBI Taxonomy" id="1844966"/>
    <lineage>
        <taxon>Eukaryota</taxon>
        <taxon>Metazoa</taxon>
        <taxon>Spiralia</taxon>
        <taxon>Lophotrochozoa</taxon>
        <taxon>Platyhelminthes</taxon>
        <taxon>Monogenea</taxon>
        <taxon>Monopisthocotylea</taxon>
        <taxon>Dactylogyridea</taxon>
        <taxon>Ancyrocephalidae</taxon>
        <taxon>Cichlidogyrus</taxon>
    </lineage>
</organism>
<accession>A0ABD2QJL1</accession>
<dbReference type="SUPFAM" id="SSF56487">
    <property type="entry name" value="SRCR-like"/>
    <property type="match status" value="2"/>
</dbReference>
<dbReference type="FunFam" id="3.10.250.10:FF:000007">
    <property type="entry name" value="Soluble scavenger receptor cysteine-rich domain-containing protein SSC5D"/>
    <property type="match status" value="1"/>
</dbReference>
<dbReference type="SMART" id="SM00202">
    <property type="entry name" value="SR"/>
    <property type="match status" value="2"/>
</dbReference>
<evidence type="ECO:0000313" key="10">
    <source>
        <dbReference type="EMBL" id="KAL3319542.1"/>
    </source>
</evidence>
<protein>
    <submittedName>
        <fullName evidence="10">Scavenger receptor cysteine rich domain containing</fullName>
    </submittedName>
</protein>
<keyword evidence="11" id="KW-1185">Reference proteome</keyword>
<dbReference type="PANTHER" id="PTHR45817">
    <property type="entry name" value="LYSYL OXIDASE-LIKE-RELATED"/>
    <property type="match status" value="1"/>
</dbReference>
<dbReference type="InterPro" id="IPR036772">
    <property type="entry name" value="SRCR-like_dom_sf"/>
</dbReference>
<evidence type="ECO:0000313" key="11">
    <source>
        <dbReference type="Proteomes" id="UP001626550"/>
    </source>
</evidence>
<feature type="signal peptide" evidence="8">
    <location>
        <begin position="1"/>
        <end position="19"/>
    </location>
</feature>
<feature type="disulfide bond" evidence="6">
    <location>
        <begin position="308"/>
        <end position="318"/>
    </location>
</feature>
<dbReference type="PRINTS" id="PR00258">
    <property type="entry name" value="SPERACTRCPTR"/>
</dbReference>
<feature type="disulfide bond" evidence="6">
    <location>
        <begin position="129"/>
        <end position="193"/>
    </location>
</feature>
<keyword evidence="1 8" id="KW-0732">Signal</keyword>
<keyword evidence="5" id="KW-0325">Glycoprotein</keyword>
<comment type="caution">
    <text evidence="6">Lacks conserved residue(s) required for the propagation of feature annotation.</text>
</comment>
<dbReference type="Pfam" id="PF01186">
    <property type="entry name" value="Lysyl_oxidase"/>
    <property type="match status" value="1"/>
</dbReference>
<evidence type="ECO:0000256" key="1">
    <source>
        <dbReference type="ARBA" id="ARBA00022729"/>
    </source>
</evidence>
<sequence length="501" mass="55914">MQVPFLFTLLLLGFSVVLAQEPKKPESEADSIMYPGLADLHPDDEVRRGPHGRILDRSQRPEEIESETESVNLTRDELQEYMPFFEGPRLRPINMPDPNTGPEIVLIDGQNRAEGTVVVSINGKWGTICDDYWDLAGANVVCRSLGYPYALQATTKDFFSTNGLHSYVLDNVRCDGNETSIRGCKQWSAGNNCRAREEAGVVCMSHDEEGSPMAQQSQDISYHNQRGHFGIHFVRAFTNGAGMLVSVLRDERTGRRLIGGVCVDGFHGPEANVACRQAQLGLATSYTRVPLNDPVFGNRGPLVRIRQCYGNETSLDQCSAVADVNGVSCSTRSYGVAVKCTGSQNQASRNLPDLQPDVAQLQQSAYVTSIALRHLTCAMEEGCFPQSVYHLYQRMGSAALASRRRLLRFSSIIHNIGNAAFRPHAPREEWQWHACHRHYHSMRIFSRYEVKDREKRVLAVGQKASFCLEDNSCRPGYRKNFICSTTLSNRGEQGQLITLYA</sequence>
<feature type="disulfide bond" evidence="6">
    <location>
        <begin position="142"/>
        <end position="203"/>
    </location>
</feature>
<feature type="region of interest" description="Disordered" evidence="7">
    <location>
        <begin position="35"/>
        <end position="70"/>
    </location>
</feature>
<dbReference type="Proteomes" id="UP001626550">
    <property type="component" value="Unassembled WGS sequence"/>
</dbReference>
<evidence type="ECO:0000256" key="2">
    <source>
        <dbReference type="ARBA" id="ARBA00022737"/>
    </source>
</evidence>
<evidence type="ECO:0000256" key="5">
    <source>
        <dbReference type="ARBA" id="ARBA00023180"/>
    </source>
</evidence>
<keyword evidence="3 6" id="KW-1015">Disulfide bond</keyword>
<dbReference type="EMBL" id="JBJKFK010000126">
    <property type="protein sequence ID" value="KAL3319542.1"/>
    <property type="molecule type" value="Genomic_DNA"/>
</dbReference>
<comment type="caution">
    <text evidence="10">The sequence shown here is derived from an EMBL/GenBank/DDBJ whole genome shotgun (WGS) entry which is preliminary data.</text>
</comment>
<feature type="chain" id="PRO_5044760173" evidence="8">
    <location>
        <begin position="20"/>
        <end position="501"/>
    </location>
</feature>
<feature type="domain" description="SRCR" evidence="9">
    <location>
        <begin position="231"/>
        <end position="341"/>
    </location>
</feature>
<keyword evidence="2" id="KW-0677">Repeat</keyword>
<dbReference type="PRINTS" id="PR00074">
    <property type="entry name" value="LYSYLOXIDASE"/>
</dbReference>
<dbReference type="PROSITE" id="PS50287">
    <property type="entry name" value="SRCR_2"/>
    <property type="match status" value="2"/>
</dbReference>
<dbReference type="InterPro" id="IPR001190">
    <property type="entry name" value="SRCR"/>
</dbReference>
<proteinExistence type="predicted"/>
<evidence type="ECO:0000256" key="6">
    <source>
        <dbReference type="PROSITE-ProRule" id="PRU00196"/>
    </source>
</evidence>
<evidence type="ECO:0000259" key="9">
    <source>
        <dbReference type="PROSITE" id="PS50287"/>
    </source>
</evidence>
<reference evidence="10 11" key="1">
    <citation type="submission" date="2024-11" db="EMBL/GenBank/DDBJ databases">
        <title>Adaptive evolution of stress response genes in parasites aligns with host niche diversity.</title>
        <authorList>
            <person name="Hahn C."/>
            <person name="Resl P."/>
        </authorList>
    </citation>
    <scope>NUCLEOTIDE SEQUENCE [LARGE SCALE GENOMIC DNA]</scope>
    <source>
        <strain evidence="10">EGGRZ-B1_66</strain>
        <tissue evidence="10">Body</tissue>
    </source>
</reference>
<name>A0ABD2QJL1_9PLAT</name>
<dbReference type="InterPro" id="IPR001695">
    <property type="entry name" value="Lysyl_oxidase"/>
</dbReference>
<dbReference type="PANTHER" id="PTHR45817:SF4">
    <property type="entry name" value="LYSYL OXIDASE-LIKE-RELATED"/>
    <property type="match status" value="1"/>
</dbReference>
<evidence type="ECO:0000256" key="8">
    <source>
        <dbReference type="SAM" id="SignalP"/>
    </source>
</evidence>
<dbReference type="AlphaFoldDB" id="A0ABD2QJL1"/>
<dbReference type="InterPro" id="IPR050912">
    <property type="entry name" value="LOX-like_protein"/>
</dbReference>
<evidence type="ECO:0000256" key="4">
    <source>
        <dbReference type="ARBA" id="ARBA00023170"/>
    </source>
</evidence>
<feature type="non-terminal residue" evidence="10">
    <location>
        <position position="501"/>
    </location>
</feature>